<reference evidence="2" key="1">
    <citation type="journal article" date="2019" name="Int. J. Syst. Evol. Microbiol.">
        <title>The Global Catalogue of Microorganisms (GCM) 10K type strain sequencing project: providing services to taxonomists for standard genome sequencing and annotation.</title>
        <authorList>
            <consortium name="The Broad Institute Genomics Platform"/>
            <consortium name="The Broad Institute Genome Sequencing Center for Infectious Disease"/>
            <person name="Wu L."/>
            <person name="Ma J."/>
        </authorList>
    </citation>
    <scope>NUCLEOTIDE SEQUENCE [LARGE SCALE GENOMIC DNA]</scope>
    <source>
        <strain evidence="2">CGMCC 4.7367</strain>
    </source>
</reference>
<protein>
    <submittedName>
        <fullName evidence="1">Uncharacterized protein</fullName>
    </submittedName>
</protein>
<evidence type="ECO:0000313" key="2">
    <source>
        <dbReference type="Proteomes" id="UP000605568"/>
    </source>
</evidence>
<accession>A0ABQ3MEX4</accession>
<dbReference type="Proteomes" id="UP000605568">
    <property type="component" value="Unassembled WGS sequence"/>
</dbReference>
<dbReference type="RefSeq" id="WP_191297273.1">
    <property type="nucleotide sequence ID" value="NZ_BNAR01000002.1"/>
</dbReference>
<sequence>MTFDRIRALIESDQLLALGEVLKSLTPDERKTCAKELVAYEKAHRKGDNRWEHGEPLAIAGAGLLPSASTLAPWLLRYQILLHYRTEQDPAVITLLDVLRYRDLPWMPELIAKLAAKMPSRERWRQDLTKIIVEFCGDEPPDTDGFLLHLMDSDVRGNWRPAYDALVPHMLQAVGSGAVLNVDRRGWPKYLHRYQDRQVLLDGSLARLQQGGAVGEMDGFLKLHETLKVTLDETEEHARDYLALLPDSRSTVAGLAQSRLKALDEAERLDFDLLIDASRWVFGRTEKKLVRTQLTWIAQHAKANPDEVVLTVAELFGHESDDLRGLAVKLIVKHLGNTSDATQAEIRTRAEHLPADLAQQLGTTTTQDDAMELAAFVPRPFPAPIETLDELTGELMSVFGRNSAHLEPSSTERIIAAIVRFAWQDREALGNALQVVCEKHPWIAYRSEHPGWNTTGKRNPYNEFVEVIIAARARPARLKKPVSDGIDFARDWKTEQPGDGEVADELACRLHEIARGLTYLPKPDLVSTPTEMSGLIDPAALAERLARAEAEGWEPWRRDLEQALHRLPCDTDATPFAQLTSKAAGRLRDWLATRTDPVVSLVERTFSHSGYEVKDTGLYAVLTPGLDEPEKLLRHWDDQGPMIECWPSTLPAQREIVAAHLVPHLRARTATKGADGPLLPMLAECDGPAGEALHLALVYGLGAELTLNRAHAVDAVLVLEARGQLDGGTLGALLGQALAGGDVVLNRVLPGLRDAARSGAAQQIWHALAALLPSLWSHNRVSDVIELAVELAQRLQPGGEIDGLAEVAARKGSGKAVVQARRLRSALGGTA</sequence>
<comment type="caution">
    <text evidence="1">The sequence shown here is derived from an EMBL/GenBank/DDBJ whole genome shotgun (WGS) entry which is preliminary data.</text>
</comment>
<organism evidence="1 2">
    <name type="scientific">Lentzea cavernae</name>
    <dbReference type="NCBI Taxonomy" id="2020703"/>
    <lineage>
        <taxon>Bacteria</taxon>
        <taxon>Bacillati</taxon>
        <taxon>Actinomycetota</taxon>
        <taxon>Actinomycetes</taxon>
        <taxon>Pseudonocardiales</taxon>
        <taxon>Pseudonocardiaceae</taxon>
        <taxon>Lentzea</taxon>
    </lineage>
</organism>
<gene>
    <name evidence="1" type="ORF">GCM10017774_16990</name>
</gene>
<keyword evidence="2" id="KW-1185">Reference proteome</keyword>
<evidence type="ECO:0000313" key="1">
    <source>
        <dbReference type="EMBL" id="GHH33856.1"/>
    </source>
</evidence>
<dbReference type="EMBL" id="BNAR01000002">
    <property type="protein sequence ID" value="GHH33856.1"/>
    <property type="molecule type" value="Genomic_DNA"/>
</dbReference>
<proteinExistence type="predicted"/>
<name>A0ABQ3MEX4_9PSEU</name>